<feature type="domain" description="DUF4395" evidence="2">
    <location>
        <begin position="10"/>
        <end position="134"/>
    </location>
</feature>
<evidence type="ECO:0000256" key="1">
    <source>
        <dbReference type="SAM" id="Phobius"/>
    </source>
</evidence>
<evidence type="ECO:0000313" key="4">
    <source>
        <dbReference type="Proteomes" id="UP000185207"/>
    </source>
</evidence>
<keyword evidence="1" id="KW-0812">Transmembrane</keyword>
<feature type="transmembrane region" description="Helical" evidence="1">
    <location>
        <begin position="81"/>
        <end position="102"/>
    </location>
</feature>
<dbReference type="RefSeq" id="WP_074236543.1">
    <property type="nucleotide sequence ID" value="NZ_FSRK01000003.1"/>
</dbReference>
<dbReference type="PIRSF" id="PIRSF030042">
    <property type="entry name" value="UCP030042"/>
    <property type="match status" value="1"/>
</dbReference>
<evidence type="ECO:0000259" key="2">
    <source>
        <dbReference type="Pfam" id="PF14340"/>
    </source>
</evidence>
<dbReference type="STRING" id="1416779.SAMN05444409_3407"/>
<dbReference type="Pfam" id="PF14340">
    <property type="entry name" value="DUF4395"/>
    <property type="match status" value="1"/>
</dbReference>
<reference evidence="4" key="1">
    <citation type="submission" date="2016-11" db="EMBL/GenBank/DDBJ databases">
        <authorList>
            <person name="Varghese N."/>
            <person name="Submissions S."/>
        </authorList>
    </citation>
    <scope>NUCLEOTIDE SEQUENCE [LARGE SCALE GENOMIC DNA]</scope>
    <source>
        <strain evidence="4">DSM 27623</strain>
    </source>
</reference>
<sequence>MDQTKKYYTDENTVRLTAFFVIVVVSVSLFFEWPYLLLLLVFDFIIRASGLLFSPLALFSKSILKISGLKPKPIFAAPKRFAATLGSIFTLTIVVLMLTGFYNVALGFGLMLILLAALESFLKICVGCYIFQVIVVPIQNKLK</sequence>
<dbReference type="Proteomes" id="UP000185207">
    <property type="component" value="Unassembled WGS sequence"/>
</dbReference>
<keyword evidence="1" id="KW-0472">Membrane</keyword>
<dbReference type="InterPro" id="IPR025508">
    <property type="entry name" value="DUF4395"/>
</dbReference>
<name>A0A1N6JGY2_9FLAO</name>
<protein>
    <recommendedName>
        <fullName evidence="2">DUF4395 domain-containing protein</fullName>
    </recommendedName>
</protein>
<feature type="transmembrane region" description="Helical" evidence="1">
    <location>
        <begin position="37"/>
        <end position="60"/>
    </location>
</feature>
<keyword evidence="4" id="KW-1185">Reference proteome</keyword>
<dbReference type="OrthoDB" id="1261922at2"/>
<feature type="transmembrane region" description="Helical" evidence="1">
    <location>
        <begin position="108"/>
        <end position="136"/>
    </location>
</feature>
<evidence type="ECO:0000313" key="3">
    <source>
        <dbReference type="EMBL" id="SIO43644.1"/>
    </source>
</evidence>
<accession>A0A1N6JGY2</accession>
<proteinExistence type="predicted"/>
<gene>
    <name evidence="3" type="ORF">SAMN05444409_3407</name>
</gene>
<organism evidence="3 4">
    <name type="scientific">Epilithonimonas zeae</name>
    <dbReference type="NCBI Taxonomy" id="1416779"/>
    <lineage>
        <taxon>Bacteria</taxon>
        <taxon>Pseudomonadati</taxon>
        <taxon>Bacteroidota</taxon>
        <taxon>Flavobacteriia</taxon>
        <taxon>Flavobacteriales</taxon>
        <taxon>Weeksellaceae</taxon>
        <taxon>Chryseobacterium group</taxon>
        <taxon>Epilithonimonas</taxon>
    </lineage>
</organism>
<dbReference type="AlphaFoldDB" id="A0A1N6JGY2"/>
<dbReference type="EMBL" id="FSRK01000003">
    <property type="protein sequence ID" value="SIO43644.1"/>
    <property type="molecule type" value="Genomic_DNA"/>
</dbReference>
<keyword evidence="1" id="KW-1133">Transmembrane helix</keyword>
<feature type="transmembrane region" description="Helical" evidence="1">
    <location>
        <begin position="12"/>
        <end position="31"/>
    </location>
</feature>
<dbReference type="InterPro" id="IPR016942">
    <property type="entry name" value="UCP030042"/>
</dbReference>